<protein>
    <submittedName>
        <fullName evidence="1">Uncharacterized protein</fullName>
    </submittedName>
</protein>
<gene>
    <name evidence="1" type="ORF">HPB47_011363</name>
</gene>
<accession>A0AC60NXB9</accession>
<evidence type="ECO:0000313" key="2">
    <source>
        <dbReference type="Proteomes" id="UP000805193"/>
    </source>
</evidence>
<keyword evidence="2" id="KW-1185">Reference proteome</keyword>
<name>A0AC60NXB9_IXOPE</name>
<proteinExistence type="predicted"/>
<dbReference type="Proteomes" id="UP000805193">
    <property type="component" value="Unassembled WGS sequence"/>
</dbReference>
<comment type="caution">
    <text evidence="1">The sequence shown here is derived from an EMBL/GenBank/DDBJ whole genome shotgun (WGS) entry which is preliminary data.</text>
</comment>
<dbReference type="EMBL" id="JABSTQ010011426">
    <property type="protein sequence ID" value="KAG0411509.1"/>
    <property type="molecule type" value="Genomic_DNA"/>
</dbReference>
<reference evidence="1 2" key="1">
    <citation type="journal article" date="2020" name="Cell">
        <title>Large-Scale Comparative Analyses of Tick Genomes Elucidate Their Genetic Diversity and Vector Capacities.</title>
        <authorList>
            <consortium name="Tick Genome and Microbiome Consortium (TIGMIC)"/>
            <person name="Jia N."/>
            <person name="Wang J."/>
            <person name="Shi W."/>
            <person name="Du L."/>
            <person name="Sun Y."/>
            <person name="Zhan W."/>
            <person name="Jiang J.F."/>
            <person name="Wang Q."/>
            <person name="Zhang B."/>
            <person name="Ji P."/>
            <person name="Bell-Sakyi L."/>
            <person name="Cui X.M."/>
            <person name="Yuan T.T."/>
            <person name="Jiang B.G."/>
            <person name="Yang W.F."/>
            <person name="Lam T.T."/>
            <person name="Chang Q.C."/>
            <person name="Ding S.J."/>
            <person name="Wang X.J."/>
            <person name="Zhu J.G."/>
            <person name="Ruan X.D."/>
            <person name="Zhao L."/>
            <person name="Wei J.T."/>
            <person name="Ye R.Z."/>
            <person name="Que T.C."/>
            <person name="Du C.H."/>
            <person name="Zhou Y.H."/>
            <person name="Cheng J.X."/>
            <person name="Dai P.F."/>
            <person name="Guo W.B."/>
            <person name="Han X.H."/>
            <person name="Huang E.J."/>
            <person name="Li L.F."/>
            <person name="Wei W."/>
            <person name="Gao Y.C."/>
            <person name="Liu J.Z."/>
            <person name="Shao H.Z."/>
            <person name="Wang X."/>
            <person name="Wang C.C."/>
            <person name="Yang T.C."/>
            <person name="Huo Q.B."/>
            <person name="Li W."/>
            <person name="Chen H.Y."/>
            <person name="Chen S.E."/>
            <person name="Zhou L.G."/>
            <person name="Ni X.B."/>
            <person name="Tian J.H."/>
            <person name="Sheng Y."/>
            <person name="Liu T."/>
            <person name="Pan Y.S."/>
            <person name="Xia L.Y."/>
            <person name="Li J."/>
            <person name="Zhao F."/>
            <person name="Cao W.C."/>
        </authorList>
    </citation>
    <scope>NUCLEOTIDE SEQUENCE [LARGE SCALE GENOMIC DNA]</scope>
    <source>
        <strain evidence="1">Iper-2018</strain>
    </source>
</reference>
<evidence type="ECO:0000313" key="1">
    <source>
        <dbReference type="EMBL" id="KAG0411509.1"/>
    </source>
</evidence>
<organism evidence="1 2">
    <name type="scientific">Ixodes persulcatus</name>
    <name type="common">Taiga tick</name>
    <dbReference type="NCBI Taxonomy" id="34615"/>
    <lineage>
        <taxon>Eukaryota</taxon>
        <taxon>Metazoa</taxon>
        <taxon>Ecdysozoa</taxon>
        <taxon>Arthropoda</taxon>
        <taxon>Chelicerata</taxon>
        <taxon>Arachnida</taxon>
        <taxon>Acari</taxon>
        <taxon>Parasitiformes</taxon>
        <taxon>Ixodida</taxon>
        <taxon>Ixodoidea</taxon>
        <taxon>Ixodidae</taxon>
        <taxon>Ixodinae</taxon>
        <taxon>Ixodes</taxon>
    </lineage>
</organism>
<sequence>MREWALDLSQRKIGSRCSTFSANLLPSITLQLVQGQPCRKARSACRFDLNERRTDVRSYATTRFNGRTALAKFPVYSGDARCHFTAANFLYLPATNVAFGWRAKLLLARYSEESAAVESTKLAILYKSAAQTCSSWEDGLFHLAKYCDTVLNLHEKQEKRAEVMVHVVRHYGESLRYGCQHVYHSMPRLLSIWFDLGSQVAEMGRARRSTAAREKLEQYLAHMTDKVVAVFADQLPCYLFFTAFPQLISRICHSHEQVARQLKAIVARLLRTYPQQAVWMMIAVSKSSYPMRVQRCQEVFQLARQEMPSLGKFLGDTLALCDKLLELCNRPAGEAHVLSITQQLKSLHRLLEDRNFSQILLPLQSAISVEILSSLQKPKKITIKGSDGNSYAMMLKPKDDLRKDCRLMEFNNLMNRYLRRNAEGRRRRLHIRTYNVVPLNEECGLIEWIPDLQGFREKLDVFKNKLLPKFPPVFVEWFHKNFPDPTAWYTARLSYARTLAVMSIVGFILGLGDRHGENILFDANCGDAVHVDFNCLFNKGETFDWPERVPFRLTHNMIDAMGPLGYEGIFRKACEVTLRIMRNETDALMSVLKPFVHDPLVEWSKAPKGSRANPPDSGEIINEKALANVNGIEQRLRGAYRGRNKAAGPPLSVEGQVDYLIQVSRMEAAILEHPVVKVTVRARINPVSHV</sequence>